<feature type="domain" description="Heterokaryon incompatibility" evidence="1">
    <location>
        <begin position="263"/>
        <end position="415"/>
    </location>
</feature>
<dbReference type="Pfam" id="PF06985">
    <property type="entry name" value="HET"/>
    <property type="match status" value="1"/>
</dbReference>
<keyword evidence="3" id="KW-1185">Reference proteome</keyword>
<dbReference type="EMBL" id="JAUTDP010000012">
    <property type="protein sequence ID" value="KAK3392130.1"/>
    <property type="molecule type" value="Genomic_DNA"/>
</dbReference>
<dbReference type="Proteomes" id="UP001281003">
    <property type="component" value="Unassembled WGS sequence"/>
</dbReference>
<evidence type="ECO:0000259" key="1">
    <source>
        <dbReference type="Pfam" id="PF06985"/>
    </source>
</evidence>
<accession>A0AAE0P364</accession>
<organism evidence="2 3">
    <name type="scientific">Sordaria brevicollis</name>
    <dbReference type="NCBI Taxonomy" id="83679"/>
    <lineage>
        <taxon>Eukaryota</taxon>
        <taxon>Fungi</taxon>
        <taxon>Dikarya</taxon>
        <taxon>Ascomycota</taxon>
        <taxon>Pezizomycotina</taxon>
        <taxon>Sordariomycetes</taxon>
        <taxon>Sordariomycetidae</taxon>
        <taxon>Sordariales</taxon>
        <taxon>Sordariaceae</taxon>
        <taxon>Sordaria</taxon>
    </lineage>
</organism>
<dbReference type="InterPro" id="IPR010730">
    <property type="entry name" value="HET"/>
</dbReference>
<dbReference type="PANTHER" id="PTHR33112:SF8">
    <property type="entry name" value="HETEROKARYON INCOMPATIBILITY DOMAIN-CONTAINING PROTEIN"/>
    <property type="match status" value="1"/>
</dbReference>
<dbReference type="PANTHER" id="PTHR33112">
    <property type="entry name" value="DOMAIN PROTEIN, PUTATIVE-RELATED"/>
    <property type="match status" value="1"/>
</dbReference>
<gene>
    <name evidence="2" type="ORF">B0T20DRAFT_472857</name>
</gene>
<name>A0AAE0P364_SORBR</name>
<evidence type="ECO:0000313" key="2">
    <source>
        <dbReference type="EMBL" id="KAK3392130.1"/>
    </source>
</evidence>
<evidence type="ECO:0000313" key="3">
    <source>
        <dbReference type="Proteomes" id="UP001281003"/>
    </source>
</evidence>
<reference evidence="2" key="1">
    <citation type="journal article" date="2023" name="Mol. Phylogenet. Evol.">
        <title>Genome-scale phylogeny and comparative genomics of the fungal order Sordariales.</title>
        <authorList>
            <person name="Hensen N."/>
            <person name="Bonometti L."/>
            <person name="Westerberg I."/>
            <person name="Brannstrom I.O."/>
            <person name="Guillou S."/>
            <person name="Cros-Aarteil S."/>
            <person name="Calhoun S."/>
            <person name="Haridas S."/>
            <person name="Kuo A."/>
            <person name="Mondo S."/>
            <person name="Pangilinan J."/>
            <person name="Riley R."/>
            <person name="LaButti K."/>
            <person name="Andreopoulos B."/>
            <person name="Lipzen A."/>
            <person name="Chen C."/>
            <person name="Yan M."/>
            <person name="Daum C."/>
            <person name="Ng V."/>
            <person name="Clum A."/>
            <person name="Steindorff A."/>
            <person name="Ohm R.A."/>
            <person name="Martin F."/>
            <person name="Silar P."/>
            <person name="Natvig D.O."/>
            <person name="Lalanne C."/>
            <person name="Gautier V."/>
            <person name="Ament-Velasquez S.L."/>
            <person name="Kruys A."/>
            <person name="Hutchinson M.I."/>
            <person name="Powell A.J."/>
            <person name="Barry K."/>
            <person name="Miller A.N."/>
            <person name="Grigoriev I.V."/>
            <person name="Debuchy R."/>
            <person name="Gladieux P."/>
            <person name="Hiltunen Thoren M."/>
            <person name="Johannesson H."/>
        </authorList>
    </citation>
    <scope>NUCLEOTIDE SEQUENCE</scope>
    <source>
        <strain evidence="2">FGSC 1904</strain>
    </source>
</reference>
<dbReference type="AlphaFoldDB" id="A0AAE0P364"/>
<protein>
    <submittedName>
        <fullName evidence="2">Heterokaryon incompatibility protein-domain-containing protein</fullName>
    </submittedName>
</protein>
<reference evidence="2" key="2">
    <citation type="submission" date="2023-07" db="EMBL/GenBank/DDBJ databases">
        <authorList>
            <consortium name="Lawrence Berkeley National Laboratory"/>
            <person name="Haridas S."/>
            <person name="Hensen N."/>
            <person name="Bonometti L."/>
            <person name="Westerberg I."/>
            <person name="Brannstrom I.O."/>
            <person name="Guillou S."/>
            <person name="Cros-Aarteil S."/>
            <person name="Calhoun S."/>
            <person name="Kuo A."/>
            <person name="Mondo S."/>
            <person name="Pangilinan J."/>
            <person name="Riley R."/>
            <person name="LaButti K."/>
            <person name="Andreopoulos B."/>
            <person name="Lipzen A."/>
            <person name="Chen C."/>
            <person name="Yanf M."/>
            <person name="Daum C."/>
            <person name="Ng V."/>
            <person name="Clum A."/>
            <person name="Steindorff A."/>
            <person name="Ohm R."/>
            <person name="Martin F."/>
            <person name="Silar P."/>
            <person name="Natvig D."/>
            <person name="Lalanne C."/>
            <person name="Gautier V."/>
            <person name="Ament-velasquez S.L."/>
            <person name="Kruys A."/>
            <person name="Hutchinson M.I."/>
            <person name="Powell A.J."/>
            <person name="Barry K."/>
            <person name="Miller A.N."/>
            <person name="Grigoriev I.V."/>
            <person name="Debuchy R."/>
            <person name="Gladieux P."/>
            <person name="Thoren M.H."/>
            <person name="Johannesson H."/>
        </authorList>
    </citation>
    <scope>NUCLEOTIDE SEQUENCE</scope>
    <source>
        <strain evidence="2">FGSC 1904</strain>
    </source>
</reference>
<comment type="caution">
    <text evidence="2">The sequence shown here is derived from an EMBL/GenBank/DDBJ whole genome shotgun (WGS) entry which is preliminary data.</text>
</comment>
<sequence>MSDTKPLKDLLPRNRLVETDYVAGHILCESCSRIFDRGAIFKRLVDKDHHQEVFIHSQNLRQLLESSAAGCHLCTILCQDIELRGHFGGEEGQLGAGSGMVVAKCWGERLQPKTHVKVFWIKLRLLNQRGQAMVGAEGGRDRIEEILAGCDYDAVTCSQDIGQALISEMKDDDILFPRPETGSPRLLPTSTGSPEMMNVARSWLHYCIKYHPPCYPLRLAAASTETRNMKLPTRLIDVGEVSGCLRPRLVLPSTSTDLTKIEYVTLSHAWSVTVDKSHLKLSMENIGGLQSQIPMERLSQTFKDAMQVTQQLGYRYIWIDSLCIIQDSSEDWERESATMCDVYGNSTLTIAALGMDGLDACFRKRNPLLVTPCYLGQLQKGIYAYPTVHSDRIRLMDTLKKEGARLPSRGWFVQERLLSPRTLYLGAQELYWECATETCCESVPKFNGPMSVIGHSWLFQEKVRFHALCRLAPSRTPDELEEAYMKADLLYHWAVIQETYSASLLTYNTDRLVAFSGIVEAIQKGTAWTPVAGTWKELWPLDLLWFFHEPDFSQRVHNGFNTPSWSWFSVEGRKGFPPVRVATWENYRLAQVLDSKTAQTVHESKYDHHIGIAEEETTITLKGYTRRLVWVGGMLQDEQQAGQSGGGSVHYTWNNPDSPYVYWDVPPADGDAFLFLLIMSYQVPSIPVTTVYHYGLILFSVDCRGQDGERGTLHAHHEILQTPQFSK</sequence>
<proteinExistence type="predicted"/>